<keyword evidence="2" id="KW-0813">Transport</keyword>
<keyword evidence="4 7" id="KW-0812">Transmembrane</keyword>
<dbReference type="RefSeq" id="WP_320312589.1">
    <property type="nucleotide sequence ID" value="NZ_JAVIKH010000001.1"/>
</dbReference>
<accession>A0ABU4W7L9</accession>
<evidence type="ECO:0000256" key="2">
    <source>
        <dbReference type="ARBA" id="ARBA00022448"/>
    </source>
</evidence>
<protein>
    <submittedName>
        <fullName evidence="9">DHA2 family efflux MFS transporter permease subunit</fullName>
    </submittedName>
</protein>
<feature type="transmembrane region" description="Helical" evidence="7">
    <location>
        <begin position="159"/>
        <end position="182"/>
    </location>
</feature>
<feature type="transmembrane region" description="Helical" evidence="7">
    <location>
        <begin position="194"/>
        <end position="215"/>
    </location>
</feature>
<feature type="transmembrane region" description="Helical" evidence="7">
    <location>
        <begin position="99"/>
        <end position="121"/>
    </location>
</feature>
<keyword evidence="10" id="KW-1185">Reference proteome</keyword>
<dbReference type="InterPro" id="IPR020846">
    <property type="entry name" value="MFS_dom"/>
</dbReference>
<sequence>MNASVIFATIALAIGSFMNVLDMTIVNVSLSHIAGDFAVAPDQGTWVITSYAVAEAIFLPLIGWLTKRLGIIKQYLGATLLFTLASMLCGISPSYEFLLAMRVLQGVVGASMIPLSQTLMLQLYPKEKKGIALGIWSMTIVIAPVVGPVLGGWVTDAASWRWCFYINLPFGIISSLIVYYIFRKDISKEKSIKEPVDIIGFILLAVGVGSLQLMLDKGNDLDWFSNSTIILLSISAFIFLVLLVIWEWYHESPVVNVRLFLDRNFCVGSFSLMFSVLAYFSGVVAIPLWLQNYMGYTAYISGKSTCTLGIAILMVAPILGKKIDFLDSRKVAAFGFFILGVSTFLTSNYSPQVTPEYIGLTRFFNGFGVGIFFISLNTLTLSNISNENLASASGIYNFMRNIGSSLGTSLVIPAWKHTMAFHNTMMASGITTANPNITETMSSSPQALSMITQQVIVQSSIMGINDVLIGGGVISLLLIPFLFFAKSTKPTVLDSE</sequence>
<dbReference type="NCBIfam" id="TIGR00711">
    <property type="entry name" value="efflux_EmrB"/>
    <property type="match status" value="1"/>
</dbReference>
<dbReference type="InterPro" id="IPR004638">
    <property type="entry name" value="EmrB-like"/>
</dbReference>
<dbReference type="Gene3D" id="1.20.1720.10">
    <property type="entry name" value="Multidrug resistance protein D"/>
    <property type="match status" value="1"/>
</dbReference>
<dbReference type="Pfam" id="PF07690">
    <property type="entry name" value="MFS_1"/>
    <property type="match status" value="1"/>
</dbReference>
<feature type="transmembrane region" description="Helical" evidence="7">
    <location>
        <begin position="467"/>
        <end position="485"/>
    </location>
</feature>
<keyword evidence="3" id="KW-1003">Cell membrane</keyword>
<keyword evidence="6 7" id="KW-0472">Membrane</keyword>
<name>A0ABU4W7L9_9FUSO</name>
<evidence type="ECO:0000256" key="1">
    <source>
        <dbReference type="ARBA" id="ARBA00004651"/>
    </source>
</evidence>
<feature type="transmembrane region" description="Helical" evidence="7">
    <location>
        <begin position="133"/>
        <end position="153"/>
    </location>
</feature>
<evidence type="ECO:0000313" key="10">
    <source>
        <dbReference type="Proteomes" id="UP001279681"/>
    </source>
</evidence>
<dbReference type="SUPFAM" id="SSF103473">
    <property type="entry name" value="MFS general substrate transporter"/>
    <property type="match status" value="1"/>
</dbReference>
<dbReference type="InterPro" id="IPR036259">
    <property type="entry name" value="MFS_trans_sf"/>
</dbReference>
<dbReference type="PANTHER" id="PTHR23501">
    <property type="entry name" value="MAJOR FACILITATOR SUPERFAMILY"/>
    <property type="match status" value="1"/>
</dbReference>
<gene>
    <name evidence="9" type="ORF">RFV38_01510</name>
</gene>
<evidence type="ECO:0000313" key="9">
    <source>
        <dbReference type="EMBL" id="MDX8335180.1"/>
    </source>
</evidence>
<evidence type="ECO:0000256" key="4">
    <source>
        <dbReference type="ARBA" id="ARBA00022692"/>
    </source>
</evidence>
<evidence type="ECO:0000256" key="5">
    <source>
        <dbReference type="ARBA" id="ARBA00022989"/>
    </source>
</evidence>
<reference evidence="10" key="1">
    <citation type="submission" date="2023-07" db="EMBL/GenBank/DDBJ databases">
        <authorList>
            <person name="Colorado M.A."/>
            <person name="Villamil L.M."/>
            <person name="Melo J.F."/>
            <person name="Rodriguez J.A."/>
            <person name="Ruiz R.Y."/>
        </authorList>
    </citation>
    <scope>NUCLEOTIDE SEQUENCE [LARGE SCALE GENOMIC DNA]</scope>
    <source>
        <strain evidence="10">C33</strain>
    </source>
</reference>
<dbReference type="PANTHER" id="PTHR23501:SF174">
    <property type="entry name" value="MULTIDRUG EXPORT PROTEIN EMRB-RELATED"/>
    <property type="match status" value="1"/>
</dbReference>
<comment type="caution">
    <text evidence="9">The sequence shown here is derived from an EMBL/GenBank/DDBJ whole genome shotgun (WGS) entry which is preliminary data.</text>
</comment>
<dbReference type="Gene3D" id="1.20.1250.20">
    <property type="entry name" value="MFS general substrate transporter like domains"/>
    <property type="match status" value="1"/>
</dbReference>
<keyword evidence="5 7" id="KW-1133">Transmembrane helix</keyword>
<organism evidence="9 10">
    <name type="scientific">Candidatus Cetobacterium colombiensis</name>
    <dbReference type="NCBI Taxonomy" id="3073100"/>
    <lineage>
        <taxon>Bacteria</taxon>
        <taxon>Fusobacteriati</taxon>
        <taxon>Fusobacteriota</taxon>
        <taxon>Fusobacteriia</taxon>
        <taxon>Fusobacteriales</taxon>
        <taxon>Fusobacteriaceae</taxon>
        <taxon>Cetobacterium</taxon>
    </lineage>
</organism>
<proteinExistence type="predicted"/>
<dbReference type="InterPro" id="IPR011701">
    <property type="entry name" value="MFS"/>
</dbReference>
<evidence type="ECO:0000256" key="3">
    <source>
        <dbReference type="ARBA" id="ARBA00022475"/>
    </source>
</evidence>
<feature type="transmembrane region" description="Helical" evidence="7">
    <location>
        <begin position="363"/>
        <end position="381"/>
    </location>
</feature>
<evidence type="ECO:0000256" key="6">
    <source>
        <dbReference type="ARBA" id="ARBA00023136"/>
    </source>
</evidence>
<feature type="transmembrane region" description="Helical" evidence="7">
    <location>
        <begin position="296"/>
        <end position="319"/>
    </location>
</feature>
<dbReference type="PROSITE" id="PS50850">
    <property type="entry name" value="MFS"/>
    <property type="match status" value="1"/>
</dbReference>
<feature type="transmembrane region" description="Helical" evidence="7">
    <location>
        <begin position="227"/>
        <end position="249"/>
    </location>
</feature>
<feature type="domain" description="Major facilitator superfamily (MFS) profile" evidence="8">
    <location>
        <begin position="8"/>
        <end position="489"/>
    </location>
</feature>
<dbReference type="EMBL" id="JAVIKH010000001">
    <property type="protein sequence ID" value="MDX8335180.1"/>
    <property type="molecule type" value="Genomic_DNA"/>
</dbReference>
<comment type="subcellular location">
    <subcellularLocation>
        <location evidence="1">Cell membrane</location>
        <topology evidence="1">Multi-pass membrane protein</topology>
    </subcellularLocation>
</comment>
<evidence type="ECO:0000259" key="8">
    <source>
        <dbReference type="PROSITE" id="PS50850"/>
    </source>
</evidence>
<dbReference type="CDD" id="cd17503">
    <property type="entry name" value="MFS_LmrB_MDR_like"/>
    <property type="match status" value="1"/>
</dbReference>
<feature type="transmembrane region" description="Helical" evidence="7">
    <location>
        <begin position="331"/>
        <end position="351"/>
    </location>
</feature>
<feature type="transmembrane region" description="Helical" evidence="7">
    <location>
        <begin position="75"/>
        <end position="93"/>
    </location>
</feature>
<feature type="transmembrane region" description="Helical" evidence="7">
    <location>
        <begin position="270"/>
        <end position="290"/>
    </location>
</feature>
<evidence type="ECO:0000256" key="7">
    <source>
        <dbReference type="SAM" id="Phobius"/>
    </source>
</evidence>
<feature type="transmembrane region" description="Helical" evidence="7">
    <location>
        <begin position="47"/>
        <end position="66"/>
    </location>
</feature>
<dbReference type="Proteomes" id="UP001279681">
    <property type="component" value="Unassembled WGS sequence"/>
</dbReference>
<dbReference type="PRINTS" id="PR01036">
    <property type="entry name" value="TCRTETB"/>
</dbReference>